<evidence type="ECO:0000256" key="5">
    <source>
        <dbReference type="ARBA" id="ARBA00048340"/>
    </source>
</evidence>
<dbReference type="Gene3D" id="3.40.50.720">
    <property type="entry name" value="NAD(P)-binding Rossmann-like Domain"/>
    <property type="match status" value="1"/>
</dbReference>
<proteinExistence type="predicted"/>
<gene>
    <name evidence="7" type="primary">Aste57867_16230</name>
    <name evidence="6" type="ORF">As57867_016173</name>
    <name evidence="7" type="ORF">ASTE57867_16230</name>
</gene>
<dbReference type="FunFam" id="3.40.50.720:FF:000084">
    <property type="entry name" value="Short-chain dehydrogenase reductase"/>
    <property type="match status" value="1"/>
</dbReference>
<name>A0A485L580_9STRA</name>
<keyword evidence="8" id="KW-1185">Reference proteome</keyword>
<evidence type="ECO:0000313" key="8">
    <source>
        <dbReference type="Proteomes" id="UP000332933"/>
    </source>
</evidence>
<dbReference type="EC" id="1.3.1.124" evidence="3"/>
<dbReference type="EMBL" id="VJMH01005854">
    <property type="protein sequence ID" value="KAF0692719.1"/>
    <property type="molecule type" value="Genomic_DNA"/>
</dbReference>
<dbReference type="GO" id="GO:0009062">
    <property type="term" value="P:fatty acid catabolic process"/>
    <property type="evidence" value="ECO:0007669"/>
    <property type="project" value="InterPro"/>
</dbReference>
<dbReference type="GO" id="GO:0008670">
    <property type="term" value="F:2,4-dienoyl-CoA reductase (NADPH) activity"/>
    <property type="evidence" value="ECO:0007669"/>
    <property type="project" value="InterPro"/>
</dbReference>
<comment type="catalytic activity">
    <reaction evidence="4">
        <text>a (2E,4E)-dienoyl-CoA + NADPH + H(+) = a 4,5-saturated-(3E)-enoyl-CoA + NADP(+)</text>
        <dbReference type="Rhea" id="RHEA:45912"/>
        <dbReference type="ChEBI" id="CHEBI:15378"/>
        <dbReference type="ChEBI" id="CHEBI:57783"/>
        <dbReference type="ChEBI" id="CHEBI:58349"/>
        <dbReference type="ChEBI" id="CHEBI:85101"/>
        <dbReference type="ChEBI" id="CHEBI:85493"/>
        <dbReference type="EC" id="1.3.1.124"/>
    </reaction>
</comment>
<dbReference type="OrthoDB" id="1393670at2759"/>
<dbReference type="PRINTS" id="PR00080">
    <property type="entry name" value="SDRFAMILY"/>
</dbReference>
<dbReference type="InterPro" id="IPR045017">
    <property type="entry name" value="DECR2-like"/>
</dbReference>
<dbReference type="PANTHER" id="PTHR43296">
    <property type="entry name" value="PEROXISOMAL 2,4-DIENOYL-COA REDUCTASE"/>
    <property type="match status" value="1"/>
</dbReference>
<dbReference type="Proteomes" id="UP000332933">
    <property type="component" value="Unassembled WGS sequence"/>
</dbReference>
<evidence type="ECO:0000256" key="2">
    <source>
        <dbReference type="ARBA" id="ARBA00023002"/>
    </source>
</evidence>
<evidence type="ECO:0000313" key="7">
    <source>
        <dbReference type="EMBL" id="VFT93008.1"/>
    </source>
</evidence>
<dbReference type="EMBL" id="CAADRA010005875">
    <property type="protein sequence ID" value="VFT93008.1"/>
    <property type="molecule type" value="Genomic_DNA"/>
</dbReference>
<evidence type="ECO:0000313" key="6">
    <source>
        <dbReference type="EMBL" id="KAF0692719.1"/>
    </source>
</evidence>
<evidence type="ECO:0000256" key="3">
    <source>
        <dbReference type="ARBA" id="ARBA00026117"/>
    </source>
</evidence>
<reference evidence="7 8" key="1">
    <citation type="submission" date="2019-03" db="EMBL/GenBank/DDBJ databases">
        <authorList>
            <person name="Gaulin E."/>
            <person name="Dumas B."/>
        </authorList>
    </citation>
    <scope>NUCLEOTIDE SEQUENCE [LARGE SCALE GENOMIC DNA]</scope>
    <source>
        <strain evidence="7">CBS 568.67</strain>
    </source>
</reference>
<comment type="catalytic activity">
    <reaction evidence="5">
        <text>a (2E,4Z)-dienoyl-CoA + NADPH + H(+) = a 4,5-saturated-(3E)-enoyl-CoA + NADP(+)</text>
        <dbReference type="Rhea" id="RHEA:61892"/>
        <dbReference type="ChEBI" id="CHEBI:15378"/>
        <dbReference type="ChEBI" id="CHEBI:57783"/>
        <dbReference type="ChEBI" id="CHEBI:58349"/>
        <dbReference type="ChEBI" id="CHEBI:85099"/>
        <dbReference type="ChEBI" id="CHEBI:85493"/>
        <dbReference type="EC" id="1.3.1.124"/>
    </reaction>
</comment>
<dbReference type="Pfam" id="PF13561">
    <property type="entry name" value="adh_short_C2"/>
    <property type="match status" value="1"/>
</dbReference>
<organism evidence="7 8">
    <name type="scientific">Aphanomyces stellatus</name>
    <dbReference type="NCBI Taxonomy" id="120398"/>
    <lineage>
        <taxon>Eukaryota</taxon>
        <taxon>Sar</taxon>
        <taxon>Stramenopiles</taxon>
        <taxon>Oomycota</taxon>
        <taxon>Saprolegniomycetes</taxon>
        <taxon>Saprolegniales</taxon>
        <taxon>Verrucalvaceae</taxon>
        <taxon>Aphanomyces</taxon>
    </lineage>
</organism>
<sequence length="284" mass="29704">MSATPSPFTPTACAGRVAIITGGGSGIGYEIARQLGLHGAKVLIMGRREAVLEKAVASLRAEGIAAISASGDVRKPEDAEAAVALAVKTYGTLNVLVNGAAGNFLSTAEELSTNAFRTVLDIDTVGAFNMARSVFPHLKNNDGVIINISANLHLYATWYQVHASAAKAAIDSLTRSLALEWGRYQIRVVGIAPGPIADTPGMAKLGGGAAEDMVNKIIPLGRMGTKVEMGQVAVFLVSKAGAFISGDTILADGGSFLFRDAPIPPEMVSAWSRKREKQDRQSKL</sequence>
<evidence type="ECO:0000256" key="4">
    <source>
        <dbReference type="ARBA" id="ARBA00048009"/>
    </source>
</evidence>
<dbReference type="PANTHER" id="PTHR43296:SF2">
    <property type="entry name" value="PEROXISOMAL 2,4-DIENOYL-COA REDUCTASE [(3E)-ENOYL-COA-PRODUCING]"/>
    <property type="match status" value="1"/>
</dbReference>
<keyword evidence="1" id="KW-0521">NADP</keyword>
<dbReference type="SUPFAM" id="SSF51735">
    <property type="entry name" value="NAD(P)-binding Rossmann-fold domains"/>
    <property type="match status" value="1"/>
</dbReference>
<accession>A0A485L580</accession>
<reference evidence="6" key="2">
    <citation type="submission" date="2019-06" db="EMBL/GenBank/DDBJ databases">
        <title>Genomics analysis of Aphanomyces spp. identifies a new class of oomycete effector associated with host adaptation.</title>
        <authorList>
            <person name="Gaulin E."/>
        </authorList>
    </citation>
    <scope>NUCLEOTIDE SEQUENCE</scope>
    <source>
        <strain evidence="6">CBS 578.67</strain>
    </source>
</reference>
<dbReference type="AlphaFoldDB" id="A0A485L580"/>
<dbReference type="InterPro" id="IPR002347">
    <property type="entry name" value="SDR_fam"/>
</dbReference>
<keyword evidence="2" id="KW-0560">Oxidoreductase</keyword>
<dbReference type="PRINTS" id="PR00081">
    <property type="entry name" value="GDHRDH"/>
</dbReference>
<dbReference type="InterPro" id="IPR036291">
    <property type="entry name" value="NAD(P)-bd_dom_sf"/>
</dbReference>
<dbReference type="GO" id="GO:0005777">
    <property type="term" value="C:peroxisome"/>
    <property type="evidence" value="ECO:0007669"/>
    <property type="project" value="TreeGrafter"/>
</dbReference>
<protein>
    <recommendedName>
        <fullName evidence="3">2,4-dienoyl-CoA reductase [(3E)-enoyl-CoA-producing]</fullName>
        <ecNumber evidence="3">1.3.1.124</ecNumber>
    </recommendedName>
</protein>
<evidence type="ECO:0000256" key="1">
    <source>
        <dbReference type="ARBA" id="ARBA00022857"/>
    </source>
</evidence>